<organism evidence="1 2">
    <name type="scientific">Dothistroma septosporum (strain NZE10 / CBS 128990)</name>
    <name type="common">Red band needle blight fungus</name>
    <name type="synonym">Mycosphaerella pini</name>
    <dbReference type="NCBI Taxonomy" id="675120"/>
    <lineage>
        <taxon>Eukaryota</taxon>
        <taxon>Fungi</taxon>
        <taxon>Dikarya</taxon>
        <taxon>Ascomycota</taxon>
        <taxon>Pezizomycotina</taxon>
        <taxon>Dothideomycetes</taxon>
        <taxon>Dothideomycetidae</taxon>
        <taxon>Mycosphaerellales</taxon>
        <taxon>Mycosphaerellaceae</taxon>
        <taxon>Dothistroma</taxon>
    </lineage>
</organism>
<dbReference type="AlphaFoldDB" id="N1PD73"/>
<dbReference type="EMBL" id="KB446544">
    <property type="protein sequence ID" value="EME40287.1"/>
    <property type="molecule type" value="Genomic_DNA"/>
</dbReference>
<keyword evidence="2" id="KW-1185">Reference proteome</keyword>
<evidence type="ECO:0000313" key="2">
    <source>
        <dbReference type="Proteomes" id="UP000016933"/>
    </source>
</evidence>
<reference evidence="1 2" key="2">
    <citation type="journal article" date="2012" name="PLoS Pathog.">
        <title>Diverse lifestyles and strategies of plant pathogenesis encoded in the genomes of eighteen Dothideomycetes fungi.</title>
        <authorList>
            <person name="Ohm R.A."/>
            <person name="Feau N."/>
            <person name="Henrissat B."/>
            <person name="Schoch C.L."/>
            <person name="Horwitz B.A."/>
            <person name="Barry K.W."/>
            <person name="Condon B.J."/>
            <person name="Copeland A.C."/>
            <person name="Dhillon B."/>
            <person name="Glaser F."/>
            <person name="Hesse C.N."/>
            <person name="Kosti I."/>
            <person name="LaButti K."/>
            <person name="Lindquist E.A."/>
            <person name="Lucas S."/>
            <person name="Salamov A.A."/>
            <person name="Bradshaw R.E."/>
            <person name="Ciuffetti L."/>
            <person name="Hamelin R.C."/>
            <person name="Kema G.H.J."/>
            <person name="Lawrence C."/>
            <person name="Scott J.A."/>
            <person name="Spatafora J.W."/>
            <person name="Turgeon B.G."/>
            <person name="de Wit P.J.G.M."/>
            <person name="Zhong S."/>
            <person name="Goodwin S.B."/>
            <person name="Grigoriev I.V."/>
        </authorList>
    </citation>
    <scope>NUCLEOTIDE SEQUENCE [LARGE SCALE GENOMIC DNA]</scope>
    <source>
        <strain evidence="2">NZE10 / CBS 128990</strain>
    </source>
</reference>
<sequence length="81" mass="8686">MMRCICSLRSTPQSPLAKPAFVSGLDRNVDSAVCGSWMSRRLVAVLGTSLACGRGDLNAILTYLEFVSPAKSDSKGHEQKV</sequence>
<accession>N1PD73</accession>
<name>N1PD73_DOTSN</name>
<evidence type="ECO:0000313" key="1">
    <source>
        <dbReference type="EMBL" id="EME40287.1"/>
    </source>
</evidence>
<gene>
    <name evidence="1" type="ORF">DOTSEDRAFT_74929</name>
</gene>
<protein>
    <submittedName>
        <fullName evidence="1">Uncharacterized protein</fullName>
    </submittedName>
</protein>
<reference evidence="2" key="1">
    <citation type="journal article" date="2012" name="PLoS Genet.">
        <title>The genomes of the fungal plant pathogens Cladosporium fulvum and Dothistroma septosporum reveal adaptation to different hosts and lifestyles but also signatures of common ancestry.</title>
        <authorList>
            <person name="de Wit P.J.G.M."/>
            <person name="van der Burgt A."/>
            <person name="Oekmen B."/>
            <person name="Stergiopoulos I."/>
            <person name="Abd-Elsalam K.A."/>
            <person name="Aerts A.L."/>
            <person name="Bahkali A.H."/>
            <person name="Beenen H.G."/>
            <person name="Chettri P."/>
            <person name="Cox M.P."/>
            <person name="Datema E."/>
            <person name="de Vries R.P."/>
            <person name="Dhillon B."/>
            <person name="Ganley A.R."/>
            <person name="Griffiths S.A."/>
            <person name="Guo Y."/>
            <person name="Hamelin R.C."/>
            <person name="Henrissat B."/>
            <person name="Kabir M.S."/>
            <person name="Jashni M.K."/>
            <person name="Kema G."/>
            <person name="Klaubauf S."/>
            <person name="Lapidus A."/>
            <person name="Levasseur A."/>
            <person name="Lindquist E."/>
            <person name="Mehrabi R."/>
            <person name="Ohm R.A."/>
            <person name="Owen T.J."/>
            <person name="Salamov A."/>
            <person name="Schwelm A."/>
            <person name="Schijlen E."/>
            <person name="Sun H."/>
            <person name="van den Burg H.A."/>
            <person name="van Ham R.C.H.J."/>
            <person name="Zhang S."/>
            <person name="Goodwin S.B."/>
            <person name="Grigoriev I.V."/>
            <person name="Collemare J."/>
            <person name="Bradshaw R.E."/>
        </authorList>
    </citation>
    <scope>NUCLEOTIDE SEQUENCE [LARGE SCALE GENOMIC DNA]</scope>
    <source>
        <strain evidence="2">NZE10 / CBS 128990</strain>
    </source>
</reference>
<dbReference type="Proteomes" id="UP000016933">
    <property type="component" value="Unassembled WGS sequence"/>
</dbReference>
<proteinExistence type="predicted"/>
<dbReference type="HOGENOM" id="CLU_2573852_0_0_1"/>